<evidence type="ECO:0000313" key="5">
    <source>
        <dbReference type="Proteomes" id="UP000673975"/>
    </source>
</evidence>
<dbReference type="AlphaFoldDB" id="A0A8J7RKQ0"/>
<feature type="modified residue" description="4-aspartylphosphate" evidence="2">
    <location>
        <position position="56"/>
    </location>
</feature>
<dbReference type="Proteomes" id="UP000673975">
    <property type="component" value="Unassembled WGS sequence"/>
</dbReference>
<dbReference type="InterPro" id="IPR001789">
    <property type="entry name" value="Sig_transdc_resp-reg_receiver"/>
</dbReference>
<evidence type="ECO:0000259" key="3">
    <source>
        <dbReference type="PROSITE" id="PS50110"/>
    </source>
</evidence>
<dbReference type="Pfam" id="PF00072">
    <property type="entry name" value="Response_reg"/>
    <property type="match status" value="1"/>
</dbReference>
<evidence type="ECO:0000313" key="4">
    <source>
        <dbReference type="EMBL" id="MBP3191928.1"/>
    </source>
</evidence>
<dbReference type="PROSITE" id="PS50110">
    <property type="entry name" value="RESPONSE_REGULATORY"/>
    <property type="match status" value="1"/>
</dbReference>
<organism evidence="4 5">
    <name type="scientific">Natronogracilivirga saccharolytica</name>
    <dbReference type="NCBI Taxonomy" id="2812953"/>
    <lineage>
        <taxon>Bacteria</taxon>
        <taxon>Pseudomonadati</taxon>
        <taxon>Balneolota</taxon>
        <taxon>Balneolia</taxon>
        <taxon>Balneolales</taxon>
        <taxon>Cyclonatronaceae</taxon>
        <taxon>Natronogracilivirga</taxon>
    </lineage>
</organism>
<dbReference type="InterPro" id="IPR050595">
    <property type="entry name" value="Bact_response_regulator"/>
</dbReference>
<evidence type="ECO:0000256" key="2">
    <source>
        <dbReference type="PROSITE-ProRule" id="PRU00169"/>
    </source>
</evidence>
<name>A0A8J7RKQ0_9BACT</name>
<dbReference type="SUPFAM" id="SSF52172">
    <property type="entry name" value="CheY-like"/>
    <property type="match status" value="1"/>
</dbReference>
<accession>A0A8J7RKQ0</accession>
<feature type="domain" description="Response regulatory" evidence="3">
    <location>
        <begin position="4"/>
        <end position="122"/>
    </location>
</feature>
<dbReference type="InterPro" id="IPR011006">
    <property type="entry name" value="CheY-like_superfamily"/>
</dbReference>
<protein>
    <submittedName>
        <fullName evidence="4">Response regulator</fullName>
    </submittedName>
</protein>
<gene>
    <name evidence="4" type="ORF">NATSA_04540</name>
</gene>
<reference evidence="4" key="1">
    <citation type="submission" date="2021-02" db="EMBL/GenBank/DDBJ databases">
        <title>Natronogracilivirga saccharolytica gen. nov. sp. nov. a new anaerobic, haloalkiliphilic carbohydrate-fermenting bacterium from soda lake and proposing of Cyclonatronumiaceae fam. nov. in the phylum Balneolaeota.</title>
        <authorList>
            <person name="Zhilina T.N."/>
            <person name="Sorokin D.Y."/>
            <person name="Zavarzina D.G."/>
            <person name="Toshchakov S.V."/>
            <person name="Kublanov I.V."/>
        </authorList>
    </citation>
    <scope>NUCLEOTIDE SEQUENCE</scope>
    <source>
        <strain evidence="4">Z-1702</strain>
    </source>
</reference>
<keyword evidence="5" id="KW-1185">Reference proteome</keyword>
<evidence type="ECO:0000256" key="1">
    <source>
        <dbReference type="ARBA" id="ARBA00022553"/>
    </source>
</evidence>
<keyword evidence="1 2" id="KW-0597">Phosphoprotein</keyword>
<dbReference type="GO" id="GO:0000160">
    <property type="term" value="P:phosphorelay signal transduction system"/>
    <property type="evidence" value="ECO:0007669"/>
    <property type="project" value="InterPro"/>
</dbReference>
<comment type="caution">
    <text evidence="4">The sequence shown here is derived from an EMBL/GenBank/DDBJ whole genome shotgun (WGS) entry which is preliminary data.</text>
</comment>
<dbReference type="PANTHER" id="PTHR44591:SF3">
    <property type="entry name" value="RESPONSE REGULATORY DOMAIN-CONTAINING PROTEIN"/>
    <property type="match status" value="1"/>
</dbReference>
<dbReference type="PANTHER" id="PTHR44591">
    <property type="entry name" value="STRESS RESPONSE REGULATOR PROTEIN 1"/>
    <property type="match status" value="1"/>
</dbReference>
<dbReference type="Gene3D" id="3.40.50.2300">
    <property type="match status" value="1"/>
</dbReference>
<sequence length="126" mass="14261">MSLNILVVDDSAVMRKMIIKTLNMSGIPLGNIMEASDGKEGLQKLEENWIDLLMIDINMPVMDGMEMLNHVRSNPRTKDTPVLIVSTESNEQRIANFYKLGASFVHKPFTPEELRQEISRMTDIPA</sequence>
<dbReference type="EMBL" id="JAFIDN010000003">
    <property type="protein sequence ID" value="MBP3191928.1"/>
    <property type="molecule type" value="Genomic_DNA"/>
</dbReference>
<dbReference type="RefSeq" id="WP_210510829.1">
    <property type="nucleotide sequence ID" value="NZ_JAFIDN010000003.1"/>
</dbReference>
<proteinExistence type="predicted"/>
<dbReference type="SMART" id="SM00448">
    <property type="entry name" value="REC"/>
    <property type="match status" value="1"/>
</dbReference>